<feature type="domain" description="C2H2-type" evidence="13">
    <location>
        <begin position="425"/>
        <end position="453"/>
    </location>
</feature>
<evidence type="ECO:0000256" key="3">
    <source>
        <dbReference type="ARBA" id="ARBA00022723"/>
    </source>
</evidence>
<evidence type="ECO:0000256" key="8">
    <source>
        <dbReference type="ARBA" id="ARBA00023125"/>
    </source>
</evidence>
<feature type="domain" description="C2H2-type" evidence="13">
    <location>
        <begin position="454"/>
        <end position="482"/>
    </location>
</feature>
<feature type="compositionally biased region" description="Low complexity" evidence="12">
    <location>
        <begin position="118"/>
        <end position="128"/>
    </location>
</feature>
<dbReference type="EMBL" id="JBJQND010000010">
    <property type="protein sequence ID" value="KAL3863259.1"/>
    <property type="molecule type" value="Genomic_DNA"/>
</dbReference>
<keyword evidence="3" id="KW-0479">Metal-binding</keyword>
<reference evidence="14 15" key="1">
    <citation type="submission" date="2024-11" db="EMBL/GenBank/DDBJ databases">
        <title>Chromosome-level genome assembly of the freshwater bivalve Anodonta woodiana.</title>
        <authorList>
            <person name="Chen X."/>
        </authorList>
    </citation>
    <scope>NUCLEOTIDE SEQUENCE [LARGE SCALE GENOMIC DNA]</scope>
    <source>
        <strain evidence="14">MN2024</strain>
        <tissue evidence="14">Gills</tissue>
    </source>
</reference>
<dbReference type="AlphaFoldDB" id="A0ABD3VNW7"/>
<comment type="caution">
    <text evidence="14">The sequence shown here is derived from an EMBL/GenBank/DDBJ whole genome shotgun (WGS) entry which is preliminary data.</text>
</comment>
<feature type="domain" description="C2H2-type" evidence="13">
    <location>
        <begin position="367"/>
        <end position="396"/>
    </location>
</feature>
<feature type="region of interest" description="Disordered" evidence="12">
    <location>
        <begin position="267"/>
        <end position="303"/>
    </location>
</feature>
<dbReference type="PANTHER" id="PTHR24379:SF127">
    <property type="entry name" value="BLOODY FINGERS-RELATED"/>
    <property type="match status" value="1"/>
</dbReference>
<feature type="domain" description="C2H2-type" evidence="13">
    <location>
        <begin position="341"/>
        <end position="361"/>
    </location>
</feature>
<organism evidence="14 15">
    <name type="scientific">Sinanodonta woodiana</name>
    <name type="common">Chinese pond mussel</name>
    <name type="synonym">Anodonta woodiana</name>
    <dbReference type="NCBI Taxonomy" id="1069815"/>
    <lineage>
        <taxon>Eukaryota</taxon>
        <taxon>Metazoa</taxon>
        <taxon>Spiralia</taxon>
        <taxon>Lophotrochozoa</taxon>
        <taxon>Mollusca</taxon>
        <taxon>Bivalvia</taxon>
        <taxon>Autobranchia</taxon>
        <taxon>Heteroconchia</taxon>
        <taxon>Palaeoheterodonta</taxon>
        <taxon>Unionida</taxon>
        <taxon>Unionoidea</taxon>
        <taxon>Unionidae</taxon>
        <taxon>Unioninae</taxon>
        <taxon>Sinanodonta</taxon>
    </lineage>
</organism>
<dbReference type="PANTHER" id="PTHR24379">
    <property type="entry name" value="KRAB AND ZINC FINGER DOMAIN-CONTAINING"/>
    <property type="match status" value="1"/>
</dbReference>
<accession>A0ABD3VNW7</accession>
<comment type="similarity">
    <text evidence="2">Belongs to the krueppel C2H2-type zinc-finger protein family.</text>
</comment>
<evidence type="ECO:0000313" key="14">
    <source>
        <dbReference type="EMBL" id="KAL3863259.1"/>
    </source>
</evidence>
<evidence type="ECO:0000256" key="7">
    <source>
        <dbReference type="ARBA" id="ARBA00023015"/>
    </source>
</evidence>
<dbReference type="Proteomes" id="UP001634394">
    <property type="component" value="Unassembled WGS sequence"/>
</dbReference>
<comment type="subcellular location">
    <subcellularLocation>
        <location evidence="1">Nucleus</location>
    </subcellularLocation>
</comment>
<gene>
    <name evidence="14" type="ORF">ACJMK2_005024</name>
</gene>
<feature type="domain" description="C2H2-type" evidence="13">
    <location>
        <begin position="567"/>
        <end position="594"/>
    </location>
</feature>
<evidence type="ECO:0000256" key="1">
    <source>
        <dbReference type="ARBA" id="ARBA00004123"/>
    </source>
</evidence>
<dbReference type="InterPro" id="IPR036236">
    <property type="entry name" value="Znf_C2H2_sf"/>
</dbReference>
<evidence type="ECO:0000259" key="13">
    <source>
        <dbReference type="PROSITE" id="PS50157"/>
    </source>
</evidence>
<dbReference type="Pfam" id="PF00096">
    <property type="entry name" value="zf-C2H2"/>
    <property type="match status" value="3"/>
</dbReference>
<keyword evidence="9" id="KW-0804">Transcription</keyword>
<dbReference type="GO" id="GO:0005634">
    <property type="term" value="C:nucleus"/>
    <property type="evidence" value="ECO:0007669"/>
    <property type="project" value="UniProtKB-SubCell"/>
</dbReference>
<dbReference type="GO" id="GO:0006355">
    <property type="term" value="P:regulation of DNA-templated transcription"/>
    <property type="evidence" value="ECO:0007669"/>
    <property type="project" value="UniProtKB-ARBA"/>
</dbReference>
<protein>
    <recommendedName>
        <fullName evidence="13">C2H2-type domain-containing protein</fullName>
    </recommendedName>
</protein>
<evidence type="ECO:0000256" key="5">
    <source>
        <dbReference type="ARBA" id="ARBA00022771"/>
    </source>
</evidence>
<evidence type="ECO:0000256" key="2">
    <source>
        <dbReference type="ARBA" id="ARBA00006991"/>
    </source>
</evidence>
<evidence type="ECO:0000256" key="11">
    <source>
        <dbReference type="PROSITE-ProRule" id="PRU00042"/>
    </source>
</evidence>
<dbReference type="PROSITE" id="PS50157">
    <property type="entry name" value="ZINC_FINGER_C2H2_2"/>
    <property type="match status" value="9"/>
</dbReference>
<feature type="region of interest" description="Disordered" evidence="12">
    <location>
        <begin position="99"/>
        <end position="139"/>
    </location>
</feature>
<keyword evidence="10" id="KW-0539">Nucleus</keyword>
<keyword evidence="15" id="KW-1185">Reference proteome</keyword>
<evidence type="ECO:0000256" key="4">
    <source>
        <dbReference type="ARBA" id="ARBA00022737"/>
    </source>
</evidence>
<evidence type="ECO:0000256" key="12">
    <source>
        <dbReference type="SAM" id="MobiDB-lite"/>
    </source>
</evidence>
<feature type="domain" description="C2H2-type" evidence="13">
    <location>
        <begin position="397"/>
        <end position="424"/>
    </location>
</feature>
<dbReference type="FunFam" id="3.30.160.60:FF:000202">
    <property type="entry name" value="Zinc finger protein 574"/>
    <property type="match status" value="1"/>
</dbReference>
<dbReference type="SMART" id="SM00355">
    <property type="entry name" value="ZnF_C2H2"/>
    <property type="match status" value="9"/>
</dbReference>
<proteinExistence type="inferred from homology"/>
<feature type="domain" description="C2H2-type" evidence="13">
    <location>
        <begin position="511"/>
        <end position="538"/>
    </location>
</feature>
<dbReference type="SUPFAM" id="SSF57667">
    <property type="entry name" value="beta-beta-alpha zinc fingers"/>
    <property type="match status" value="5"/>
</dbReference>
<evidence type="ECO:0000256" key="6">
    <source>
        <dbReference type="ARBA" id="ARBA00022833"/>
    </source>
</evidence>
<keyword evidence="4" id="KW-0677">Repeat</keyword>
<dbReference type="PROSITE" id="PS00028">
    <property type="entry name" value="ZINC_FINGER_C2H2_1"/>
    <property type="match status" value="7"/>
</dbReference>
<evidence type="ECO:0000256" key="10">
    <source>
        <dbReference type="ARBA" id="ARBA00023242"/>
    </source>
</evidence>
<evidence type="ECO:0000256" key="9">
    <source>
        <dbReference type="ARBA" id="ARBA00023163"/>
    </source>
</evidence>
<dbReference type="Gene3D" id="3.30.160.60">
    <property type="entry name" value="Classic Zinc Finger"/>
    <property type="match status" value="7"/>
</dbReference>
<dbReference type="FunFam" id="3.30.160.60:FF:001480">
    <property type="entry name" value="Si:cabz01071911.3"/>
    <property type="match status" value="1"/>
</dbReference>
<dbReference type="InterPro" id="IPR013087">
    <property type="entry name" value="Znf_C2H2_type"/>
</dbReference>
<keyword evidence="7" id="KW-0805">Transcription regulation</keyword>
<dbReference type="GO" id="GO:0008270">
    <property type="term" value="F:zinc ion binding"/>
    <property type="evidence" value="ECO:0007669"/>
    <property type="project" value="UniProtKB-KW"/>
</dbReference>
<keyword evidence="6" id="KW-0862">Zinc</keyword>
<evidence type="ECO:0000313" key="15">
    <source>
        <dbReference type="Proteomes" id="UP001634394"/>
    </source>
</evidence>
<keyword evidence="8" id="KW-0238">DNA-binding</keyword>
<feature type="domain" description="C2H2-type" evidence="13">
    <location>
        <begin position="483"/>
        <end position="510"/>
    </location>
</feature>
<feature type="domain" description="C2H2-type" evidence="13">
    <location>
        <begin position="539"/>
        <end position="566"/>
    </location>
</feature>
<name>A0ABD3VNW7_SINWO</name>
<dbReference type="GO" id="GO:0003677">
    <property type="term" value="F:DNA binding"/>
    <property type="evidence" value="ECO:0007669"/>
    <property type="project" value="UniProtKB-KW"/>
</dbReference>
<sequence length="785" mass="89626">MDGAYLVMLFVTLEQESSIKTLFKENGWLYRGKEFSSCTMESARDVIQSNTTGTERSVGNPGAGEFYTMFVALLKEFLVSLEYCQSNVSFSKSDESSKVEQNKIHKVSRAKRPSGNNKLKAPSSSKSSHISKRSKNKDKIHELKQACSKVSTVLHNSEAYSARAKPSKIQFATVNRKRKRIPKLTKSNIFDVLIKTENERNEEHSEQPLMEPFSLEQRGVDQNEMESYLNADDFHDTFVSDSDFTDMPCIPSSSSCVERDSLDADLENGNKDEVDQSSIKFNSKEGKSNRGKINKRQSKVHNRKVRDSIQDDTKMETVSLNIESDVNIMNQTKKLSKKGKYDCSECERTFMFLSKYQNHKRDGKCKFDCSFCGKTFTSRNWSTYQAHLRWHKNERPFRCNQCDKSYKFVTNLNDHKRTHSGERPFICDFCGSSFTKSLLMRAHIKRKHLEQKCLHCDKCNSLFSNEADLKQHLKYTHSTARPFECHICHKTYKTKPTLNIHLLTHNEERGFTCDICDKSFKLRGTLRCHMIRHKKQYSVYCDICGKGCYDNKKLKEHKRTHSGEKPFACSVCNYRCAIAGNLKKHMKVHEKDASAITSIVAQNIATSAVVCRTYMSNNYSEIPSSRNQTVFTTPQSADSRHMITEKSADDLSDRTTVVKDSHAGYINTFVKVGSNGTELQSPELQDLDENVKTLKYDQCNTGDVGNFTQIHENGVTYIHDAETGVTYAHVTNQEAKLGQVLSGVRSFHAPTEDAGFTYHPSGAENYEQNLMTQYDHDANHVYQTF</sequence>
<keyword evidence="5 11" id="KW-0863">Zinc-finger</keyword>
<feature type="compositionally biased region" description="Basic residues" evidence="12">
    <location>
        <begin position="289"/>
        <end position="303"/>
    </location>
</feature>
<dbReference type="GO" id="GO:0032502">
    <property type="term" value="P:developmental process"/>
    <property type="evidence" value="ECO:0007669"/>
    <property type="project" value="UniProtKB-ARBA"/>
</dbReference>